<proteinExistence type="predicted"/>
<keyword evidence="2" id="KW-1185">Reference proteome</keyword>
<protein>
    <submittedName>
        <fullName evidence="1">Uncharacterized protein</fullName>
    </submittedName>
</protein>
<evidence type="ECO:0000313" key="2">
    <source>
        <dbReference type="Proteomes" id="UP000660380"/>
    </source>
</evidence>
<gene>
    <name evidence="1" type="ORF">H6G81_30495</name>
</gene>
<name>A0ABR8GYW5_9CYAN</name>
<dbReference type="Proteomes" id="UP000660380">
    <property type="component" value="Unassembled WGS sequence"/>
</dbReference>
<reference evidence="1 2" key="1">
    <citation type="journal article" date="2020" name="ISME J.">
        <title>Comparative genomics reveals insights into cyanobacterial evolution and habitat adaptation.</title>
        <authorList>
            <person name="Chen M.Y."/>
            <person name="Teng W.K."/>
            <person name="Zhao L."/>
            <person name="Hu C.X."/>
            <person name="Zhou Y.K."/>
            <person name="Han B.P."/>
            <person name="Song L.R."/>
            <person name="Shu W.S."/>
        </authorList>
    </citation>
    <scope>NUCLEOTIDE SEQUENCE [LARGE SCALE GENOMIC DNA]</scope>
    <source>
        <strain evidence="1 2">FACHB-248</strain>
    </source>
</reference>
<organism evidence="1 2">
    <name type="scientific">Scytonema hofmannii FACHB-248</name>
    <dbReference type="NCBI Taxonomy" id="1842502"/>
    <lineage>
        <taxon>Bacteria</taxon>
        <taxon>Bacillati</taxon>
        <taxon>Cyanobacteriota</taxon>
        <taxon>Cyanophyceae</taxon>
        <taxon>Nostocales</taxon>
        <taxon>Scytonemataceae</taxon>
        <taxon>Scytonema</taxon>
    </lineage>
</organism>
<dbReference type="RefSeq" id="WP_029634368.1">
    <property type="nucleotide sequence ID" value="NZ_JACJTA010000106.1"/>
</dbReference>
<sequence>MTQLTFDHFVHPLSHFPQIVNNNGDEPMLDMYTMAGVVLYTACANNNLKASENTVLKSAIETGLVDVHLLFERCKTGDRAAILQMISLIVSGLETNIEKLKLM</sequence>
<comment type="caution">
    <text evidence="1">The sequence shown here is derived from an EMBL/GenBank/DDBJ whole genome shotgun (WGS) entry which is preliminary data.</text>
</comment>
<accession>A0ABR8GYW5</accession>
<evidence type="ECO:0000313" key="1">
    <source>
        <dbReference type="EMBL" id="MBD2608730.1"/>
    </source>
</evidence>
<dbReference type="EMBL" id="JACJTA010000106">
    <property type="protein sequence ID" value="MBD2608730.1"/>
    <property type="molecule type" value="Genomic_DNA"/>
</dbReference>